<dbReference type="EMBL" id="KQ486189">
    <property type="protein sequence ID" value="KYP31271.1"/>
    <property type="molecule type" value="Genomic_DNA"/>
</dbReference>
<accession>A0A151QLV0</accession>
<dbReference type="EMBL" id="KQ486189">
    <property type="protein sequence ID" value="KYP31273.1"/>
    <property type="molecule type" value="Genomic_DNA"/>
</dbReference>
<dbReference type="Gramene" id="C.cajan_44329.t">
    <property type="protein sequence ID" value="C.cajan_44329.t.cds1"/>
    <property type="gene ID" value="C.cajan_44329"/>
</dbReference>
<organism evidence="2 3">
    <name type="scientific">Cajanus cajan</name>
    <name type="common">Pigeon pea</name>
    <name type="synonym">Cajanus indicus</name>
    <dbReference type="NCBI Taxonomy" id="3821"/>
    <lineage>
        <taxon>Eukaryota</taxon>
        <taxon>Viridiplantae</taxon>
        <taxon>Streptophyta</taxon>
        <taxon>Embryophyta</taxon>
        <taxon>Tracheophyta</taxon>
        <taxon>Spermatophyta</taxon>
        <taxon>Magnoliopsida</taxon>
        <taxon>eudicotyledons</taxon>
        <taxon>Gunneridae</taxon>
        <taxon>Pentapetalae</taxon>
        <taxon>rosids</taxon>
        <taxon>fabids</taxon>
        <taxon>Fabales</taxon>
        <taxon>Fabaceae</taxon>
        <taxon>Papilionoideae</taxon>
        <taxon>50 kb inversion clade</taxon>
        <taxon>NPAAA clade</taxon>
        <taxon>indigoferoid/millettioid clade</taxon>
        <taxon>Phaseoleae</taxon>
        <taxon>Cajanus</taxon>
    </lineage>
</organism>
<evidence type="ECO:0008006" key="4">
    <source>
        <dbReference type="Google" id="ProtNLM"/>
    </source>
</evidence>
<dbReference type="Proteomes" id="UP000075243">
    <property type="component" value="Unassembled WGS sequence"/>
</dbReference>
<dbReference type="Gramene" id="C.cajan_44327.t">
    <property type="protein sequence ID" value="C.cajan_44327.t.cds1"/>
    <property type="gene ID" value="C.cajan_44327"/>
</dbReference>
<dbReference type="AlphaFoldDB" id="A0A151QLV0"/>
<keyword evidence="3" id="KW-1185">Reference proteome</keyword>
<evidence type="ECO:0000313" key="1">
    <source>
        <dbReference type="EMBL" id="KYP31271.1"/>
    </source>
</evidence>
<gene>
    <name evidence="1" type="ORF">KK1_048533</name>
    <name evidence="2" type="ORF">KK1_048535</name>
</gene>
<feature type="non-terminal residue" evidence="2">
    <location>
        <position position="1"/>
    </location>
</feature>
<evidence type="ECO:0000313" key="3">
    <source>
        <dbReference type="Proteomes" id="UP000075243"/>
    </source>
</evidence>
<name>A0A151QLV0_CAJCA</name>
<proteinExistence type="predicted"/>
<sequence>KCNIDTALFPNSNTFGCDMRIWDEYGAFVLAKSAWFNGSPEAKEAETLSLVEAIN</sequence>
<reference evidence="2 3" key="1">
    <citation type="journal article" date="2012" name="Nat. Biotechnol.">
        <title>Draft genome sequence of pigeonpea (Cajanus cajan), an orphan legume crop of resource-poor farmers.</title>
        <authorList>
            <person name="Varshney R.K."/>
            <person name="Chen W."/>
            <person name="Li Y."/>
            <person name="Bharti A.K."/>
            <person name="Saxena R.K."/>
            <person name="Schlueter J.A."/>
            <person name="Donoghue M.T."/>
            <person name="Azam S."/>
            <person name="Fan G."/>
            <person name="Whaley A.M."/>
            <person name="Farmer A.D."/>
            <person name="Sheridan J."/>
            <person name="Iwata A."/>
            <person name="Tuteja R."/>
            <person name="Penmetsa R.V."/>
            <person name="Wu W."/>
            <person name="Upadhyaya H.D."/>
            <person name="Yang S.P."/>
            <person name="Shah T."/>
            <person name="Saxena K.B."/>
            <person name="Michael T."/>
            <person name="McCombie W.R."/>
            <person name="Yang B."/>
            <person name="Zhang G."/>
            <person name="Yang H."/>
            <person name="Wang J."/>
            <person name="Spillane C."/>
            <person name="Cook D.R."/>
            <person name="May G.D."/>
            <person name="Xu X."/>
            <person name="Jackson S.A."/>
        </authorList>
    </citation>
    <scope>NUCLEOTIDE SEQUENCE [LARGE SCALE GENOMIC DNA]</scope>
    <source>
        <strain evidence="3">cv. Asha</strain>
    </source>
</reference>
<protein>
    <recommendedName>
        <fullName evidence="4">RNase H type-1 domain-containing protein</fullName>
    </recommendedName>
</protein>
<evidence type="ECO:0000313" key="2">
    <source>
        <dbReference type="EMBL" id="KYP31273.1"/>
    </source>
</evidence>